<feature type="region of interest" description="Disordered" evidence="6">
    <location>
        <begin position="1776"/>
        <end position="1822"/>
    </location>
</feature>
<evidence type="ECO:0000256" key="6">
    <source>
        <dbReference type="SAM" id="MobiDB-lite"/>
    </source>
</evidence>
<feature type="compositionally biased region" description="Basic and acidic residues" evidence="6">
    <location>
        <begin position="2317"/>
        <end position="2342"/>
    </location>
</feature>
<evidence type="ECO:0000313" key="8">
    <source>
        <dbReference type="Ensembl" id="ENSSFOP00015025329.2"/>
    </source>
</evidence>
<feature type="compositionally biased region" description="Basic and acidic residues" evidence="6">
    <location>
        <begin position="2000"/>
        <end position="2021"/>
    </location>
</feature>
<feature type="region of interest" description="Disordered" evidence="6">
    <location>
        <begin position="1606"/>
        <end position="1663"/>
    </location>
</feature>
<dbReference type="OrthoDB" id="8931760at2759"/>
<feature type="compositionally biased region" description="Basic and acidic residues" evidence="6">
    <location>
        <begin position="188"/>
        <end position="308"/>
    </location>
</feature>
<dbReference type="Pfam" id="PF03832">
    <property type="entry name" value="WSK"/>
    <property type="match status" value="2"/>
</dbReference>
<feature type="compositionally biased region" description="Basic and acidic residues" evidence="6">
    <location>
        <begin position="1933"/>
        <end position="1944"/>
    </location>
</feature>
<feature type="compositionally biased region" description="Basic and acidic residues" evidence="6">
    <location>
        <begin position="874"/>
        <end position="888"/>
    </location>
</feature>
<feature type="compositionally biased region" description="Polar residues" evidence="6">
    <location>
        <begin position="1984"/>
        <end position="1999"/>
    </location>
</feature>
<evidence type="ECO:0000256" key="5">
    <source>
        <dbReference type="ARBA" id="ARBA00023288"/>
    </source>
</evidence>
<comment type="subcellular location">
    <subcellularLocation>
        <location evidence="1">Membrane</location>
        <topology evidence="1">Lipid-anchor</topology>
    </subcellularLocation>
</comment>
<evidence type="ECO:0000256" key="4">
    <source>
        <dbReference type="ARBA" id="ARBA00023136"/>
    </source>
</evidence>
<dbReference type="PANTHER" id="PTHR23209">
    <property type="entry name" value="A-KINASE ANCHOR PROTEIN 12"/>
    <property type="match status" value="1"/>
</dbReference>
<feature type="region of interest" description="Disordered" evidence="6">
    <location>
        <begin position="952"/>
        <end position="973"/>
    </location>
</feature>
<feature type="compositionally biased region" description="Basic and acidic residues" evidence="6">
    <location>
        <begin position="2066"/>
        <end position="2087"/>
    </location>
</feature>
<dbReference type="PANTHER" id="PTHR23209:SF4">
    <property type="entry name" value="A-KINASE ANCHOR PROTEIN 12"/>
    <property type="match status" value="1"/>
</dbReference>
<feature type="compositionally biased region" description="Basic and acidic residues" evidence="6">
    <location>
        <begin position="2255"/>
        <end position="2295"/>
    </location>
</feature>
<feature type="compositionally biased region" description="Basic and acidic residues" evidence="6">
    <location>
        <begin position="125"/>
        <end position="139"/>
    </location>
</feature>
<feature type="domain" description="A kinase-anchoring proteins AKAP-5 and AKAP-12 calmodulin (CaM)-binding" evidence="7">
    <location>
        <begin position="623"/>
        <end position="643"/>
    </location>
</feature>
<evidence type="ECO:0000313" key="9">
    <source>
        <dbReference type="Proteomes" id="UP000694397"/>
    </source>
</evidence>
<feature type="compositionally biased region" description="Basic and acidic residues" evidence="6">
    <location>
        <begin position="450"/>
        <end position="464"/>
    </location>
</feature>
<feature type="compositionally biased region" description="Basic and acidic residues" evidence="6">
    <location>
        <begin position="491"/>
        <end position="503"/>
    </location>
</feature>
<feature type="compositionally biased region" description="Polar residues" evidence="6">
    <location>
        <begin position="2116"/>
        <end position="2131"/>
    </location>
</feature>
<dbReference type="GeneTree" id="ENSGT00730000111244"/>
<evidence type="ECO:0000256" key="2">
    <source>
        <dbReference type="ARBA" id="ARBA00022553"/>
    </source>
</evidence>
<dbReference type="GO" id="GO:0005516">
    <property type="term" value="F:calmodulin binding"/>
    <property type="evidence" value="ECO:0007669"/>
    <property type="project" value="UniProtKB-KW"/>
</dbReference>
<reference evidence="8 9" key="1">
    <citation type="submission" date="2019-04" db="EMBL/GenBank/DDBJ databases">
        <authorList>
            <consortium name="Wellcome Sanger Institute Data Sharing"/>
        </authorList>
    </citation>
    <scope>NUCLEOTIDE SEQUENCE [LARGE SCALE GENOMIC DNA]</scope>
</reference>
<dbReference type="GO" id="GO:0007165">
    <property type="term" value="P:signal transduction"/>
    <property type="evidence" value="ECO:0007669"/>
    <property type="project" value="TreeGrafter"/>
</dbReference>
<organism evidence="8 9">
    <name type="scientific">Scleropages formosus</name>
    <name type="common">Asian bonytongue</name>
    <name type="synonym">Osteoglossum formosum</name>
    <dbReference type="NCBI Taxonomy" id="113540"/>
    <lineage>
        <taxon>Eukaryota</taxon>
        <taxon>Metazoa</taxon>
        <taxon>Chordata</taxon>
        <taxon>Craniata</taxon>
        <taxon>Vertebrata</taxon>
        <taxon>Euteleostomi</taxon>
        <taxon>Actinopterygii</taxon>
        <taxon>Neopterygii</taxon>
        <taxon>Teleostei</taxon>
        <taxon>Osteoglossocephala</taxon>
        <taxon>Osteoglossomorpha</taxon>
        <taxon>Osteoglossiformes</taxon>
        <taxon>Osteoglossidae</taxon>
        <taxon>Scleropages</taxon>
    </lineage>
</organism>
<feature type="region of interest" description="Disordered" evidence="6">
    <location>
        <begin position="1456"/>
        <end position="1525"/>
    </location>
</feature>
<sequence length="2399" mass="259383">MGASGSAARRDGRGPEDGEERSAEAQEAQEEQGGGGGGGGGGELAEPKLLQKNGQISSLNGKADDQVEDVDGQAKDEALEQVGQTDSVSQKDDGPETVEPLQEVEAPQVNEEKKEEEILDANEVTSKDKMEEEERKQDEASEVGFKKIFRFVGFKFTLKKDKTEKTEPVQLLTVKKEEGEPSSSDEPGETKEEESKGEGSAEEAKEEGAVEEAKEEGAVEEAKEAGVVEEAKEAGAAEEAKEAGAAEEAKEAGAAEEAKEDGAAEEAKEDGAVEEAKTQGATEEPKAEDSVKELALQDKEDAHEKLLAEEQAAECSAVADIVNDKASDQMAGTQELTQEATSDKEAESQGESPTSPPVQATQSPLRRFFTQGIFSNLRKKASFKKPREEEPPKEIKVEEEIKEAEETTETAAEEAEETNKQEMPEAQEEPLTTPEDTKTEDVAEQGATIEQKEDEIKAEVKVDIDVTEPTPADATVTLPVESSGDIVSTEGKAEDTPEGKTSTEDVPATIITEAELLSSQEKAKTQGSPLKKLLTGTGLKKLSSKKQKAKKEAEAKLTESGEQVSEQLQSSTESAEGQKGESSPSSPEESAEHVIGESGQAEAGPENESDAVTSDGERKKDGILPWASFKKLVTPKKRVKRSSESEDEGTEKPKSATLSSTDSAAEKQEEPKPTEEEQKTEVMTEEPKKKMDTSVSWEALICVGSSKKRARKTSDSDDEAPKIEEEAQTSGEEHGKTAESPLGSSQEADHENLSSPEQAGSPSEADGVSTWESLKRFVTPKRKVKTEDKVEELTGTTMTEQIPSDSEIPKEESSFSLKKLIPGRKKKKSDGKQDQVSSDEAGKDKGSAEEDSDTPAVVPLSEYESEQAEQVELTPKDKVEAVEKKTEIPEVQESKPGVPTAEAETVKSSGVVPTAGAHVKADIDERSPSWISPSAVEDLQEATECITKQPLSDIPEEGDTIATPKSTAEEGSRDDTIAEDIIELSSEAVTAVEQVPEVSFTEETTEMLSAVSRLTESPGTSGDMTPVQGEYEIEKTEVIVQEVVQTISAIQNVQSVTVSDVHREAVAVSSTPQVMESATKEKTVVLEPHLKSEAVAICTGLETQEIESAEEKTLQTSVESLTEVEEVLSTEIVVEDKTEKCEVAGVGEEHIFAAEVLEIKSEFRDPEPMTKIKETPKQVEINVETASEVQEDEVLLMGEVKDIPDPEFANVLQEQKAINVALVNLVLGETEVLEEPVVAENTPKTETEGPLETKLEESVCAESADVTEVASLEANKVQEFEGTKEDVADIEHAPLEEVVQCVVQEVTASMPEPPTSEPTEVQEAPIAVVAPATEISMSKEMVAIITPLSESVPMETADIKDEAPMERISSLKFADDHEVQVKQKEIDMLNMKPAVEADIEVASTTFSATVEDVCEKVENLNVMEAEQVKEQKITEEHSTTTVHLIIQNVVEDIEKPTKTETTQVQDTPSMESSLAEETSPTTTMKDKTLQDTAVHKKPEDAEPQVEEKADTEKTEDEHAQQVPAEEVKEAVVDSKMTEESLMSTVAEQHVKMVLEAVQVETMDTVQFKTAEECVVPVGIHQEDVSVQSPFKNKQEIDEMAQDGEMKVKKQQKVEKEGMEIHEKAKGEEADKAWSQEEKKPMVDIREKTESEEGKSQVEAEPKKPVRLAESVVAQESQEPEAVEATAVVTTGQKLICPTLTTHPVEKEEVVVQEESIKVETGPAPVAETQDVASDMVSDEPEEVEKVLKDTDEEVQLEATAVVTTVEILLCPAQALEEKVVTQEESTMVETEPESTSKTQTEESKAVSEEPKETEKEQHEATAVVTTIQTLVCPALPTQTVEKEEVAPQEKSTVVETEPESTSKTQMDESKAVSEKPKEAEKQEEQHEATAVVTTVQTLVCPALPTQTVEKEEVVPQKKSTVVETEPESTSKTQTEESKAISEEPKETEEEEQHEATAVVTTVQTLVCTALPTQTVEKEEVVPQEKSTVVETEPESTSKTQVDESKTVSEKPKETEKEKHEATAVVTTVQTLVCPALPTQTVEKEEVVPQEKSTVVETEPESTSKTQVDESKTVSEKPKETEKEKHEATAVVTTVQTLVCPALPTQTVEKEEVVPQEKSTVVETEPESTSKAQVDELKAASEKPEEDDQLEATAEVTAVQTSPGKTQADTGKDSDIPTKAADVKKEERTDQESAEKVKIQSAVVYAKGKVEVSEPEVIDHCESVEIVQMEAAVEFAVQTGKIQVEKGGAGSSTEPSSKDEVASADCKEAEHQKPEPSAGDKDACKLPKSEEARHQESLAGDAPGREVSAQNGTSSQPEGKDKSEEKGHASTESREEAKSKGEEVGEGQLATTAEAAGAAAVGEKAAELTLLKEALEITGDVLLETVSEIESVSSELTAAS</sequence>
<dbReference type="GO" id="GO:0016020">
    <property type="term" value="C:membrane"/>
    <property type="evidence" value="ECO:0007669"/>
    <property type="project" value="UniProtKB-SubCell"/>
</dbReference>
<feature type="compositionally biased region" description="Low complexity" evidence="6">
    <location>
        <begin position="530"/>
        <end position="541"/>
    </location>
</feature>
<feature type="domain" description="A kinase-anchoring proteins AKAP-5 and AKAP-12 calmodulin (CaM)-binding" evidence="7">
    <location>
        <begin position="768"/>
        <end position="788"/>
    </location>
</feature>
<evidence type="ECO:0000256" key="1">
    <source>
        <dbReference type="ARBA" id="ARBA00004635"/>
    </source>
</evidence>
<feature type="compositionally biased region" description="Basic and acidic residues" evidence="6">
    <location>
        <begin position="550"/>
        <end position="559"/>
    </location>
</feature>
<feature type="compositionally biased region" description="Gly residues" evidence="6">
    <location>
        <begin position="32"/>
        <end position="43"/>
    </location>
</feature>
<feature type="compositionally biased region" description="Basic and acidic residues" evidence="6">
    <location>
        <begin position="1799"/>
        <end position="1819"/>
    </location>
</feature>
<feature type="region of interest" description="Disordered" evidence="6">
    <location>
        <begin position="1904"/>
        <end position="1957"/>
    </location>
</feature>
<protein>
    <submittedName>
        <fullName evidence="8">A kinase (PRKA) anchor protein 12b</fullName>
    </submittedName>
</protein>
<dbReference type="InterPro" id="IPR001573">
    <property type="entry name" value="AKAP_WSK"/>
</dbReference>
<feature type="region of interest" description="Disordered" evidence="6">
    <location>
        <begin position="1973"/>
        <end position="2022"/>
    </location>
</feature>
<feature type="region of interest" description="Disordered" evidence="6">
    <location>
        <begin position="2107"/>
        <end position="2196"/>
    </location>
</feature>
<feature type="compositionally biased region" description="Basic and acidic residues" evidence="6">
    <location>
        <begin position="712"/>
        <end position="737"/>
    </location>
</feature>
<feature type="compositionally biased region" description="Polar residues" evidence="6">
    <location>
        <begin position="330"/>
        <end position="340"/>
    </location>
</feature>
<keyword evidence="4" id="KW-0472">Membrane</keyword>
<feature type="compositionally biased region" description="Polar residues" evidence="6">
    <location>
        <begin position="794"/>
        <end position="804"/>
    </location>
</feature>
<feature type="region of interest" description="Disordered" evidence="6">
    <location>
        <begin position="2244"/>
        <end position="2362"/>
    </location>
</feature>
<proteinExistence type="predicted"/>
<dbReference type="Ensembl" id="ENSSFOT00015025610.2">
    <property type="protein sequence ID" value="ENSSFOP00015025329.2"/>
    <property type="gene ID" value="ENSSFOG00015016302.2"/>
</dbReference>
<feature type="compositionally biased region" description="Polar residues" evidence="6">
    <location>
        <begin position="1917"/>
        <end position="1932"/>
    </location>
</feature>
<feature type="compositionally biased region" description="Low complexity" evidence="6">
    <location>
        <begin position="2345"/>
        <end position="2362"/>
    </location>
</feature>
<feature type="compositionally biased region" description="Basic and acidic residues" evidence="6">
    <location>
        <begin position="1865"/>
        <end position="1887"/>
    </location>
</feature>
<dbReference type="PROSITE" id="PS51893">
    <property type="entry name" value="AKAP_CAM_BD"/>
    <property type="match status" value="3"/>
</dbReference>
<keyword evidence="2" id="KW-0597">Phosphoprotein</keyword>
<feature type="compositionally biased region" description="Polar residues" evidence="6">
    <location>
        <begin position="349"/>
        <end position="364"/>
    </location>
</feature>
<dbReference type="InterPro" id="IPR028540">
    <property type="entry name" value="AKAP12"/>
</dbReference>
<feature type="compositionally biased region" description="Basic and acidic residues" evidence="6">
    <location>
        <begin position="2132"/>
        <end position="2142"/>
    </location>
</feature>
<feature type="compositionally biased region" description="Polar residues" evidence="6">
    <location>
        <begin position="517"/>
        <end position="528"/>
    </location>
</feature>
<feature type="compositionally biased region" description="Basic and acidic residues" evidence="6">
    <location>
        <begin position="8"/>
        <end position="24"/>
    </location>
</feature>
<reference evidence="8" key="3">
    <citation type="submission" date="2025-09" db="UniProtKB">
        <authorList>
            <consortium name="Ensembl"/>
        </authorList>
    </citation>
    <scope>IDENTIFICATION</scope>
</reference>
<feature type="compositionally biased region" description="Basic and acidic residues" evidence="6">
    <location>
        <begin position="664"/>
        <end position="692"/>
    </location>
</feature>
<dbReference type="RefSeq" id="XP_029112271.1">
    <property type="nucleotide sequence ID" value="XM_029256438.1"/>
</dbReference>
<feature type="compositionally biased region" description="Polar residues" evidence="6">
    <location>
        <begin position="561"/>
        <end position="575"/>
    </location>
</feature>
<dbReference type="GO" id="GO:0090036">
    <property type="term" value="P:regulation of protein kinase C signaling"/>
    <property type="evidence" value="ECO:0007669"/>
    <property type="project" value="InterPro"/>
</dbReference>
<keyword evidence="5" id="KW-0449">Lipoprotein</keyword>
<feature type="region of interest" description="Disordered" evidence="6">
    <location>
        <begin position="1"/>
        <end position="142"/>
    </location>
</feature>
<feature type="compositionally biased region" description="Polar residues" evidence="6">
    <location>
        <begin position="2157"/>
        <end position="2168"/>
    </location>
</feature>
<reference evidence="8" key="2">
    <citation type="submission" date="2025-08" db="UniProtKB">
        <authorList>
            <consortium name="Ensembl"/>
        </authorList>
    </citation>
    <scope>IDENTIFICATION</scope>
</reference>
<dbReference type="GO" id="GO:0005737">
    <property type="term" value="C:cytoplasm"/>
    <property type="evidence" value="ECO:0007669"/>
    <property type="project" value="TreeGrafter"/>
</dbReference>
<feature type="domain" description="A kinase-anchoring proteins AKAP-5 and AKAP-12 calmodulin (CaM)-binding" evidence="7">
    <location>
        <begin position="811"/>
        <end position="831"/>
    </location>
</feature>
<feature type="compositionally biased region" description="Polar residues" evidence="6">
    <location>
        <begin position="2307"/>
        <end position="2316"/>
    </location>
</feature>
<feature type="compositionally biased region" description="Basic and acidic residues" evidence="6">
    <location>
        <begin position="2169"/>
        <end position="2196"/>
    </location>
</feature>
<dbReference type="GO" id="GO:0010739">
    <property type="term" value="P:positive regulation of protein kinase A signaling"/>
    <property type="evidence" value="ECO:0007669"/>
    <property type="project" value="InterPro"/>
</dbReference>
<feature type="region of interest" description="Disordered" evidence="6">
    <location>
        <begin position="162"/>
        <end position="308"/>
    </location>
</feature>
<gene>
    <name evidence="8" type="primary">akap12b</name>
</gene>
<feature type="region of interest" description="Disordered" evidence="6">
    <location>
        <begin position="1836"/>
        <end position="1889"/>
    </location>
</feature>
<keyword evidence="3" id="KW-0112">Calmodulin-binding</keyword>
<feature type="compositionally biased region" description="Polar residues" evidence="6">
    <location>
        <begin position="2050"/>
        <end position="2065"/>
    </location>
</feature>
<feature type="compositionally biased region" description="Basic and acidic residues" evidence="6">
    <location>
        <begin position="385"/>
        <end position="399"/>
    </location>
</feature>
<feature type="region of interest" description="Disordered" evidence="6">
    <location>
        <begin position="2041"/>
        <end position="2088"/>
    </location>
</feature>
<name>A0A8C9S3E8_SCLFO</name>
<feature type="region of interest" description="Disordered" evidence="6">
    <location>
        <begin position="326"/>
        <end position="910"/>
    </location>
</feature>
<accession>A0A8C9S3E8</accession>
<dbReference type="GO" id="GO:0051018">
    <property type="term" value="F:protein kinase A binding"/>
    <property type="evidence" value="ECO:0007669"/>
    <property type="project" value="InterPro"/>
</dbReference>
<evidence type="ECO:0000259" key="7">
    <source>
        <dbReference type="PROSITE" id="PS51893"/>
    </source>
</evidence>
<feature type="compositionally biased region" description="Basic and acidic residues" evidence="6">
    <location>
        <begin position="1484"/>
        <end position="1525"/>
    </location>
</feature>
<keyword evidence="9" id="KW-1185">Reference proteome</keyword>
<evidence type="ECO:0000256" key="3">
    <source>
        <dbReference type="ARBA" id="ARBA00022860"/>
    </source>
</evidence>
<dbReference type="GeneID" id="108921044"/>
<feature type="compositionally biased region" description="Acidic residues" evidence="6">
    <location>
        <begin position="400"/>
        <end position="416"/>
    </location>
</feature>
<feature type="compositionally biased region" description="Polar residues" evidence="6">
    <location>
        <begin position="1849"/>
        <end position="1864"/>
    </location>
</feature>
<feature type="compositionally biased region" description="Polar residues" evidence="6">
    <location>
        <begin position="1782"/>
        <end position="1798"/>
    </location>
</feature>
<feature type="region of interest" description="Disordered" evidence="6">
    <location>
        <begin position="1715"/>
        <end position="1739"/>
    </location>
</feature>
<dbReference type="Proteomes" id="UP000694397">
    <property type="component" value="Chromosome 1"/>
</dbReference>
<feature type="compositionally biased region" description="Polar residues" evidence="6">
    <location>
        <begin position="1459"/>
        <end position="1483"/>
    </location>
</feature>